<reference evidence="3 4" key="1">
    <citation type="submission" date="2021-11" db="EMBL/GenBank/DDBJ databases">
        <title>Draft genome sequence of Actinomycetospora sp. SF1 isolated from the rhizosphere soil.</title>
        <authorList>
            <person name="Duangmal K."/>
            <person name="Chantavorakit T."/>
        </authorList>
    </citation>
    <scope>NUCLEOTIDE SEQUENCE [LARGE SCALE GENOMIC DNA]</scope>
    <source>
        <strain evidence="3 4">TBRC 5722</strain>
    </source>
</reference>
<feature type="chain" id="PRO_5045291057" description="Small secreted domain DUF320" evidence="2">
    <location>
        <begin position="28"/>
        <end position="112"/>
    </location>
</feature>
<feature type="compositionally biased region" description="Low complexity" evidence="1">
    <location>
        <begin position="97"/>
        <end position="106"/>
    </location>
</feature>
<evidence type="ECO:0000313" key="3">
    <source>
        <dbReference type="EMBL" id="MCD2195437.1"/>
    </source>
</evidence>
<protein>
    <recommendedName>
        <fullName evidence="5">Small secreted domain DUF320</fullName>
    </recommendedName>
</protein>
<evidence type="ECO:0008006" key="5">
    <source>
        <dbReference type="Google" id="ProtNLM"/>
    </source>
</evidence>
<dbReference type="Proteomes" id="UP001199469">
    <property type="component" value="Unassembled WGS sequence"/>
</dbReference>
<sequence length="112" mass="10882">MATLRKTVLATAMISTGLVSTAGMAMATEHGGDGGHGKTVQEGLVNVSGFAPNTTGDLCGNDVPVNAAGVQVPLQDLGLNLPILSKAGDSHGGGGNSSANTGSCSNPIAAHN</sequence>
<name>A0ABS8PB00_9PSEU</name>
<gene>
    <name evidence="3" type="ORF">LQ327_18870</name>
</gene>
<evidence type="ECO:0000256" key="1">
    <source>
        <dbReference type="SAM" id="MobiDB-lite"/>
    </source>
</evidence>
<dbReference type="RefSeq" id="WP_230736556.1">
    <property type="nucleotide sequence ID" value="NZ_JAJNDB010000004.1"/>
</dbReference>
<comment type="caution">
    <text evidence="3">The sequence shown here is derived from an EMBL/GenBank/DDBJ whole genome shotgun (WGS) entry which is preliminary data.</text>
</comment>
<dbReference type="EMBL" id="JAJNDB010000004">
    <property type="protein sequence ID" value="MCD2195437.1"/>
    <property type="molecule type" value="Genomic_DNA"/>
</dbReference>
<evidence type="ECO:0000256" key="2">
    <source>
        <dbReference type="SAM" id="SignalP"/>
    </source>
</evidence>
<feature type="signal peptide" evidence="2">
    <location>
        <begin position="1"/>
        <end position="27"/>
    </location>
</feature>
<organism evidence="3 4">
    <name type="scientific">Actinomycetospora endophytica</name>
    <dbReference type="NCBI Taxonomy" id="2291215"/>
    <lineage>
        <taxon>Bacteria</taxon>
        <taxon>Bacillati</taxon>
        <taxon>Actinomycetota</taxon>
        <taxon>Actinomycetes</taxon>
        <taxon>Pseudonocardiales</taxon>
        <taxon>Pseudonocardiaceae</taxon>
        <taxon>Actinomycetospora</taxon>
    </lineage>
</organism>
<accession>A0ABS8PB00</accession>
<evidence type="ECO:0000313" key="4">
    <source>
        <dbReference type="Proteomes" id="UP001199469"/>
    </source>
</evidence>
<keyword evidence="2" id="KW-0732">Signal</keyword>
<feature type="region of interest" description="Disordered" evidence="1">
    <location>
        <begin position="85"/>
        <end position="112"/>
    </location>
</feature>
<keyword evidence="4" id="KW-1185">Reference proteome</keyword>
<proteinExistence type="predicted"/>